<keyword evidence="4 5" id="KW-0067">ATP-binding</keyword>
<dbReference type="InterPro" id="IPR000212">
    <property type="entry name" value="DNA_helicase_UvrD/REP"/>
</dbReference>
<dbReference type="PANTHER" id="PTHR11070">
    <property type="entry name" value="UVRD / RECB / PCRA DNA HELICASE FAMILY MEMBER"/>
    <property type="match status" value="1"/>
</dbReference>
<dbReference type="SUPFAM" id="SSF52540">
    <property type="entry name" value="P-loop containing nucleoside triphosphate hydrolases"/>
    <property type="match status" value="1"/>
</dbReference>
<dbReference type="GO" id="GO:0016787">
    <property type="term" value="F:hydrolase activity"/>
    <property type="evidence" value="ECO:0007669"/>
    <property type="project" value="UniProtKB-UniRule"/>
</dbReference>
<dbReference type="Pfam" id="PF13538">
    <property type="entry name" value="UvrD_C_2"/>
    <property type="match status" value="1"/>
</dbReference>
<feature type="domain" description="UvrD-like helicase ATP-binding" evidence="6">
    <location>
        <begin position="223"/>
        <end position="560"/>
    </location>
</feature>
<name>A0A9D2F074_9ACTN</name>
<evidence type="ECO:0000256" key="1">
    <source>
        <dbReference type="ARBA" id="ARBA00022741"/>
    </source>
</evidence>
<dbReference type="Proteomes" id="UP000824062">
    <property type="component" value="Unassembled WGS sequence"/>
</dbReference>
<keyword evidence="2 5" id="KW-0378">Hydrolase</keyword>
<dbReference type="InterPro" id="IPR027417">
    <property type="entry name" value="P-loop_NTPase"/>
</dbReference>
<dbReference type="GO" id="GO:0043138">
    <property type="term" value="F:3'-5' DNA helicase activity"/>
    <property type="evidence" value="ECO:0007669"/>
    <property type="project" value="TreeGrafter"/>
</dbReference>
<evidence type="ECO:0000256" key="4">
    <source>
        <dbReference type="ARBA" id="ARBA00022840"/>
    </source>
</evidence>
<dbReference type="GO" id="GO:0000725">
    <property type="term" value="P:recombinational repair"/>
    <property type="evidence" value="ECO:0007669"/>
    <property type="project" value="TreeGrafter"/>
</dbReference>
<organism evidence="7 8">
    <name type="scientific">Candidatus Olsenella pullistercoris</name>
    <dbReference type="NCBI Taxonomy" id="2838712"/>
    <lineage>
        <taxon>Bacteria</taxon>
        <taxon>Bacillati</taxon>
        <taxon>Actinomycetota</taxon>
        <taxon>Coriobacteriia</taxon>
        <taxon>Coriobacteriales</taxon>
        <taxon>Atopobiaceae</taxon>
        <taxon>Olsenella</taxon>
    </lineage>
</organism>
<keyword evidence="1 5" id="KW-0547">Nucleotide-binding</keyword>
<evidence type="ECO:0000313" key="8">
    <source>
        <dbReference type="Proteomes" id="UP000824062"/>
    </source>
</evidence>
<sequence length="715" mass="80869">MPEHVENVRTDDPTFQQEQAHLSELYAKLVEIRDELTAELEATHAESVKDLLEMSEEVNVDVLDLDDPNYDDLAEAAASIEALNSIIDAYNQHHDLNTDKLRRALVLLLQPYFAKVTLEMRPGRPPRDVYIGQVGMTDERSRPLVVDWRSPVAETYYNQEMGPTSYQVDGRTRTVNLTLRRQFDIVRDRLNTYFDTTVAIEDSLLLSVLKHHHTEKLQAITATIQREQNEVVRHEDVPVLLVNGIAGSGKTSVLLQRIAFLLYRERQTLSPDQVWLFTPNSIFARYIDAVLPSMGETNPRTLTWRAFVQEQGAGERDLGEHTSPETLRSLEEAVRDLVLEPDDVRDIRLGDVTLLKASQVASVVEKFMEFGVGPRFTALVKEELHSRLERKFGQMARNEELQEEVLGLDLEQQVEIFGETMDVEDDEQVLAYARRYVEARHEGAHDKIEHLDWLRLDRIGMRLLGTSALTATEWLYLRLLFTGIGERDARFVMVDEVQDYTVAQLMVLARHFSRAHFLLLGDEHQAIFEGTASFEQISEVFRETHGSVDECRLLTSYRSSPEITALFCGLLEADERRRMSSVQEGGVEPVVRSLPEKDDYLAALREAVGETGSEAGLTAVVAESDARVSWLSRQLGDDVTLLGKDDDLPATGVVLIPLRVAKGLEFDHVIIPDAQAEVYPDTPLARRRLYTAISRAMHKVTVLAQGPLTPLLAGR</sequence>
<evidence type="ECO:0000256" key="2">
    <source>
        <dbReference type="ARBA" id="ARBA00022801"/>
    </source>
</evidence>
<comment type="caution">
    <text evidence="7">The sequence shown here is derived from an EMBL/GenBank/DDBJ whole genome shotgun (WGS) entry which is preliminary data.</text>
</comment>
<evidence type="ECO:0000256" key="3">
    <source>
        <dbReference type="ARBA" id="ARBA00022806"/>
    </source>
</evidence>
<evidence type="ECO:0000313" key="7">
    <source>
        <dbReference type="EMBL" id="HIZ46511.1"/>
    </source>
</evidence>
<dbReference type="Gene3D" id="3.40.50.300">
    <property type="entry name" value="P-loop containing nucleotide triphosphate hydrolases"/>
    <property type="match status" value="3"/>
</dbReference>
<dbReference type="InterPro" id="IPR027785">
    <property type="entry name" value="UvrD-like_helicase_C"/>
</dbReference>
<evidence type="ECO:0000259" key="6">
    <source>
        <dbReference type="PROSITE" id="PS51198"/>
    </source>
</evidence>
<evidence type="ECO:0000256" key="5">
    <source>
        <dbReference type="PROSITE-ProRule" id="PRU00560"/>
    </source>
</evidence>
<dbReference type="GO" id="GO:0003677">
    <property type="term" value="F:DNA binding"/>
    <property type="evidence" value="ECO:0007669"/>
    <property type="project" value="InterPro"/>
</dbReference>
<proteinExistence type="predicted"/>
<reference evidence="7" key="1">
    <citation type="journal article" date="2021" name="PeerJ">
        <title>Extensive microbial diversity within the chicken gut microbiome revealed by metagenomics and culture.</title>
        <authorList>
            <person name="Gilroy R."/>
            <person name="Ravi A."/>
            <person name="Getino M."/>
            <person name="Pursley I."/>
            <person name="Horton D.L."/>
            <person name="Alikhan N.F."/>
            <person name="Baker D."/>
            <person name="Gharbi K."/>
            <person name="Hall N."/>
            <person name="Watson M."/>
            <person name="Adriaenssens E.M."/>
            <person name="Foster-Nyarko E."/>
            <person name="Jarju S."/>
            <person name="Secka A."/>
            <person name="Antonio M."/>
            <person name="Oren A."/>
            <person name="Chaudhuri R.R."/>
            <person name="La Ragione R."/>
            <person name="Hildebrand F."/>
            <person name="Pallen M.J."/>
        </authorList>
    </citation>
    <scope>NUCLEOTIDE SEQUENCE</scope>
    <source>
        <strain evidence="7">ChiHjej12B11-14209</strain>
    </source>
</reference>
<dbReference type="PROSITE" id="PS51198">
    <property type="entry name" value="UVRD_HELICASE_ATP_BIND"/>
    <property type="match status" value="1"/>
</dbReference>
<reference evidence="7" key="2">
    <citation type="submission" date="2021-04" db="EMBL/GenBank/DDBJ databases">
        <authorList>
            <person name="Gilroy R."/>
        </authorList>
    </citation>
    <scope>NUCLEOTIDE SEQUENCE</scope>
    <source>
        <strain evidence="7">ChiHjej12B11-14209</strain>
    </source>
</reference>
<keyword evidence="3 5" id="KW-0347">Helicase</keyword>
<accession>A0A9D2F074</accession>
<protein>
    <submittedName>
        <fullName evidence="7">AAA family ATPase</fullName>
    </submittedName>
</protein>
<dbReference type="EMBL" id="DXBM01000050">
    <property type="protein sequence ID" value="HIZ46511.1"/>
    <property type="molecule type" value="Genomic_DNA"/>
</dbReference>
<dbReference type="GO" id="GO:0005829">
    <property type="term" value="C:cytosol"/>
    <property type="evidence" value="ECO:0007669"/>
    <property type="project" value="TreeGrafter"/>
</dbReference>
<gene>
    <name evidence="7" type="ORF">IAA19_05775</name>
</gene>
<feature type="binding site" evidence="5">
    <location>
        <begin position="244"/>
        <end position="251"/>
    </location>
    <ligand>
        <name>ATP</name>
        <dbReference type="ChEBI" id="CHEBI:30616"/>
    </ligand>
</feature>
<dbReference type="InterPro" id="IPR014016">
    <property type="entry name" value="UvrD-like_ATP-bd"/>
</dbReference>
<dbReference type="PANTHER" id="PTHR11070:SF17">
    <property type="entry name" value="DNA HELICASE IV"/>
    <property type="match status" value="1"/>
</dbReference>
<dbReference type="AlphaFoldDB" id="A0A9D2F074"/>
<dbReference type="GO" id="GO:0005524">
    <property type="term" value="F:ATP binding"/>
    <property type="evidence" value="ECO:0007669"/>
    <property type="project" value="UniProtKB-UniRule"/>
</dbReference>